<sequence length="81" mass="9612">MLFTDMKSNNNEEKCNQFKTFPEEVIYDFAVRNVDELISLAKRIGVSCKLTFNEPQSLIPEYLLFYPKRFKKLCQKFQPPV</sequence>
<proteinExistence type="predicted"/>
<name>A0A094ZML0_SCHHA</name>
<reference evidence="1" key="1">
    <citation type="journal article" date="2012" name="Nat. Genet.">
        <title>Whole-genome sequence of Schistosoma haematobium.</title>
        <authorList>
            <person name="Young N.D."/>
            <person name="Jex A.R."/>
            <person name="Li B."/>
            <person name="Liu S."/>
            <person name="Yang L."/>
            <person name="Xiong Z."/>
            <person name="Li Y."/>
            <person name="Cantacessi C."/>
            <person name="Hall R.S."/>
            <person name="Xu X."/>
            <person name="Chen F."/>
            <person name="Wu X."/>
            <person name="Zerlotini A."/>
            <person name="Oliveira G."/>
            <person name="Hofmann A."/>
            <person name="Zhang G."/>
            <person name="Fang X."/>
            <person name="Kang Y."/>
            <person name="Campbell B.E."/>
            <person name="Loukas A."/>
            <person name="Ranganathan S."/>
            <person name="Rollinson D."/>
            <person name="Rinaldi G."/>
            <person name="Brindley P.J."/>
            <person name="Yang H."/>
            <person name="Wang J."/>
            <person name="Wang J."/>
            <person name="Gasser R.B."/>
        </authorList>
    </citation>
    <scope>NUCLEOTIDE SEQUENCE [LARGE SCALE GENOMIC DNA]</scope>
</reference>
<dbReference type="AlphaFoldDB" id="A0A094ZML0"/>
<dbReference type="EMBL" id="KL250727">
    <property type="protein sequence ID" value="KGB35910.1"/>
    <property type="molecule type" value="Genomic_DNA"/>
</dbReference>
<organism evidence="1">
    <name type="scientific">Schistosoma haematobium</name>
    <name type="common">Blood fluke</name>
    <dbReference type="NCBI Taxonomy" id="6185"/>
    <lineage>
        <taxon>Eukaryota</taxon>
        <taxon>Metazoa</taxon>
        <taxon>Spiralia</taxon>
        <taxon>Lophotrochozoa</taxon>
        <taxon>Platyhelminthes</taxon>
        <taxon>Trematoda</taxon>
        <taxon>Digenea</taxon>
        <taxon>Strigeidida</taxon>
        <taxon>Schistosomatoidea</taxon>
        <taxon>Schistosomatidae</taxon>
        <taxon>Schistosoma</taxon>
    </lineage>
</organism>
<gene>
    <name evidence="1" type="ORF">MS3_04175</name>
</gene>
<protein>
    <submittedName>
        <fullName evidence="1">Uncharacterized protein</fullName>
    </submittedName>
</protein>
<evidence type="ECO:0000313" key="1">
    <source>
        <dbReference type="EMBL" id="KGB35910.1"/>
    </source>
</evidence>
<accession>A0A094ZML0</accession>